<dbReference type="Proteomes" id="UP000517694">
    <property type="component" value="Unassembled WGS sequence"/>
</dbReference>
<keyword evidence="5" id="KW-1185">Reference proteome</keyword>
<protein>
    <submittedName>
        <fullName evidence="4">Hydantoinase/oxoprolinase family protein</fullName>
    </submittedName>
</protein>
<evidence type="ECO:0000313" key="4">
    <source>
        <dbReference type="EMBL" id="MBC2864991.1"/>
    </source>
</evidence>
<evidence type="ECO:0000313" key="5">
    <source>
        <dbReference type="Proteomes" id="UP000517694"/>
    </source>
</evidence>
<name>A0A7X1HXT0_9ACTN</name>
<dbReference type="InterPro" id="IPR049517">
    <property type="entry name" value="ACX-like_C"/>
</dbReference>
<dbReference type="InterPro" id="IPR008040">
    <property type="entry name" value="Hydant_A_N"/>
</dbReference>
<evidence type="ECO:0000259" key="1">
    <source>
        <dbReference type="Pfam" id="PF01968"/>
    </source>
</evidence>
<dbReference type="RefSeq" id="WP_159663537.1">
    <property type="nucleotide sequence ID" value="NZ_JACMHY010000002.1"/>
</dbReference>
<dbReference type="GO" id="GO:0017168">
    <property type="term" value="F:5-oxoprolinase (ATP-hydrolyzing) activity"/>
    <property type="evidence" value="ECO:0007669"/>
    <property type="project" value="TreeGrafter"/>
</dbReference>
<dbReference type="Pfam" id="PF19278">
    <property type="entry name" value="Hydant_A_C"/>
    <property type="match status" value="1"/>
</dbReference>
<dbReference type="GO" id="GO:0006749">
    <property type="term" value="P:glutathione metabolic process"/>
    <property type="evidence" value="ECO:0007669"/>
    <property type="project" value="TreeGrafter"/>
</dbReference>
<dbReference type="InterPro" id="IPR043129">
    <property type="entry name" value="ATPase_NBD"/>
</dbReference>
<dbReference type="PANTHER" id="PTHR11365">
    <property type="entry name" value="5-OXOPROLINASE RELATED"/>
    <property type="match status" value="1"/>
</dbReference>
<dbReference type="GO" id="GO:0005829">
    <property type="term" value="C:cytosol"/>
    <property type="evidence" value="ECO:0007669"/>
    <property type="project" value="TreeGrafter"/>
</dbReference>
<feature type="domain" description="Acetophenone carboxylase-like C-terminal" evidence="3">
    <location>
        <begin position="511"/>
        <end position="675"/>
    </location>
</feature>
<proteinExistence type="predicted"/>
<dbReference type="OrthoDB" id="9768323at2"/>
<organism evidence="4 5">
    <name type="scientific">Streptomyces mexicanus</name>
    <dbReference type="NCBI Taxonomy" id="178566"/>
    <lineage>
        <taxon>Bacteria</taxon>
        <taxon>Bacillati</taxon>
        <taxon>Actinomycetota</taxon>
        <taxon>Actinomycetes</taxon>
        <taxon>Kitasatosporales</taxon>
        <taxon>Streptomycetaceae</taxon>
        <taxon>Streptomyces</taxon>
    </lineage>
</organism>
<feature type="domain" description="Hydantoinase/oxoprolinase N-terminal" evidence="2">
    <location>
        <begin position="7"/>
        <end position="183"/>
    </location>
</feature>
<dbReference type="InterPro" id="IPR002821">
    <property type="entry name" value="Hydantoinase_A"/>
</dbReference>
<sequence length="686" mass="71543">MAEEAGIGLDIGGTFTDAVLQWGGATYRAKSPTTPHDLGDGVMAACALLAEQVGRTLEQLLASVTRVTLGTTAVTNVLTSMTGRRVGLLTTAGFEDELGVAKGRRLNIDGWVAPPPPLVARADIRGVHERVDRDGVVLTPLHVDEVVAHARDLVAGGVEAIAVSYLWSQLNPEHERLTEQALAAEFPDLPVMCGGLLNPVMRGYERTTFAVLNAYTGGAFTGVDRVESRMRDLGLTAPLLVVNCAGGAMTMAAARELPLALVHSGPAAGVAASAGCAIEHGAANAVACDMGGTSFDVALVTDGTVNRTVRGEIFGIMTALAHVDVESIGAGGGSVGWIDSRGVLRVGPRSAGSSPGPACYGRGGSEPTITDALVVLGHIDAASFLGGQMQLDRDAAMRVCAGLGAQIGLDASEVAWGIRSIALDSMVRATRMAIARRGLDPRTHSLVSYGGCGSLFTADIAKQLHARQVIVPPTASVFSAYGAVAAPTRRERTISVGRMMPVDAALVAEDAAELVESVRADLEADGIPRQAQHLRLEADLRFRQQTSDLTVPLSSLTVDKECLRVLAEDFEAEYVRRYGRGALLLGAAVELVALRAVGEGEAPMAATHSRPVAAARLEVSASDSRKVRLERQGPAASVPVHRLDDLPVGAHLAGPACIDGRDTTIWVPSNATADLMTDRSLVLTFA</sequence>
<feature type="domain" description="Hydantoinase A/oxoprolinase" evidence="1">
    <location>
        <begin position="206"/>
        <end position="491"/>
    </location>
</feature>
<reference evidence="4 5" key="1">
    <citation type="submission" date="2020-08" db="EMBL/GenBank/DDBJ databases">
        <title>Whole-Genome Sequence of French Clinical Streptomyces mexicanus Strain Q0842.</title>
        <authorList>
            <person name="Boxberger M."/>
            <person name="La Scola B."/>
        </authorList>
    </citation>
    <scope>NUCLEOTIDE SEQUENCE [LARGE SCALE GENOMIC DNA]</scope>
    <source>
        <strain evidence="4 5">Marseille-Q0842</strain>
    </source>
</reference>
<dbReference type="Pfam" id="PF01968">
    <property type="entry name" value="Hydantoinase_A"/>
    <property type="match status" value="1"/>
</dbReference>
<dbReference type="EMBL" id="JACMHY010000002">
    <property type="protein sequence ID" value="MBC2864991.1"/>
    <property type="molecule type" value="Genomic_DNA"/>
</dbReference>
<evidence type="ECO:0000259" key="3">
    <source>
        <dbReference type="Pfam" id="PF19278"/>
    </source>
</evidence>
<evidence type="ECO:0000259" key="2">
    <source>
        <dbReference type="Pfam" id="PF05378"/>
    </source>
</evidence>
<accession>A0A7X1HXT0</accession>
<dbReference type="Pfam" id="PF05378">
    <property type="entry name" value="Hydant_A_N"/>
    <property type="match status" value="1"/>
</dbReference>
<gene>
    <name evidence="4" type="ORF">H1R13_08245</name>
</gene>
<comment type="caution">
    <text evidence="4">The sequence shown here is derived from an EMBL/GenBank/DDBJ whole genome shotgun (WGS) entry which is preliminary data.</text>
</comment>
<dbReference type="PANTHER" id="PTHR11365:SF23">
    <property type="entry name" value="HYPOTHETICAL 5-OXOPROLINASE (EUROFUNG)-RELATED"/>
    <property type="match status" value="1"/>
</dbReference>
<dbReference type="SUPFAM" id="SSF53067">
    <property type="entry name" value="Actin-like ATPase domain"/>
    <property type="match status" value="1"/>
</dbReference>
<dbReference type="AlphaFoldDB" id="A0A7X1HXT0"/>
<dbReference type="InterPro" id="IPR045079">
    <property type="entry name" value="Oxoprolinase-like"/>
</dbReference>